<sequence>MGTTRIKVIDLSGEQKEIKTSRKHAEKLSGLAKIRQEKKPKAEVSKEPEEQKITPPSTSSQPSEPSVPSQPSEPSQPSPPSVLPEPSVPPVIKKQSVPIVTKKLRHTGKKYLVATALIDKNKIYPAAEAIDLLYKTSITRFDPTVEVHFNVTDKNVRGSVNFPHAVAVKKERKILVFSDPPAGKAGKQSSISDKHIIWGNENTIADIESGKLKPNRDFDMVLAQPKFMPALAKIAKILGPAGLMPNPKNNTVVENVVSALEGAASATFEYKTDPSAPIVHTKLGKLSYKPEQLTENLKALVTAIGPAKIKKATLTSTMSPPIKTDITTIN</sequence>
<evidence type="ECO:0000256" key="4">
    <source>
        <dbReference type="ARBA" id="ARBA00022980"/>
    </source>
</evidence>
<evidence type="ECO:0000256" key="7">
    <source>
        <dbReference type="SAM" id="MobiDB-lite"/>
    </source>
</evidence>
<keyword evidence="3" id="KW-0810">Translation regulation</keyword>
<evidence type="ECO:0000313" key="8">
    <source>
        <dbReference type="EMBL" id="OGE07668.1"/>
    </source>
</evidence>
<gene>
    <name evidence="8" type="ORF">A2W70_02700</name>
</gene>
<dbReference type="GO" id="GO:0006417">
    <property type="term" value="P:regulation of translation"/>
    <property type="evidence" value="ECO:0007669"/>
    <property type="project" value="UniProtKB-KW"/>
</dbReference>
<feature type="compositionally biased region" description="Basic and acidic residues" evidence="7">
    <location>
        <begin position="34"/>
        <end position="52"/>
    </location>
</feature>
<organism evidence="8 9">
    <name type="scientific">Candidatus Curtissbacteria bacterium RIFCSPLOWO2_02_41_11</name>
    <dbReference type="NCBI Taxonomy" id="1797731"/>
    <lineage>
        <taxon>Bacteria</taxon>
        <taxon>Candidatus Curtissiibacteriota</taxon>
    </lineage>
</organism>
<dbReference type="InterPro" id="IPR023673">
    <property type="entry name" value="Ribosomal_uL1_CS"/>
</dbReference>
<evidence type="ECO:0000313" key="9">
    <source>
        <dbReference type="Proteomes" id="UP000177747"/>
    </source>
</evidence>
<dbReference type="GO" id="GO:1990904">
    <property type="term" value="C:ribonucleoprotein complex"/>
    <property type="evidence" value="ECO:0007669"/>
    <property type="project" value="UniProtKB-KW"/>
</dbReference>
<dbReference type="SUPFAM" id="SSF56808">
    <property type="entry name" value="Ribosomal protein L1"/>
    <property type="match status" value="1"/>
</dbReference>
<keyword evidence="5 6" id="KW-0687">Ribonucleoprotein</keyword>
<dbReference type="Gene3D" id="3.30.190.20">
    <property type="match status" value="1"/>
</dbReference>
<dbReference type="CDD" id="cd00403">
    <property type="entry name" value="Ribosomal_L1"/>
    <property type="match status" value="1"/>
</dbReference>
<dbReference type="InterPro" id="IPR023674">
    <property type="entry name" value="Ribosomal_uL1-like"/>
</dbReference>
<dbReference type="EMBL" id="MFBU01000005">
    <property type="protein sequence ID" value="OGE07668.1"/>
    <property type="molecule type" value="Genomic_DNA"/>
</dbReference>
<accession>A0A1F5HU17</accession>
<protein>
    <recommendedName>
        <fullName evidence="6">Ribosomal protein</fullName>
    </recommendedName>
</protein>
<evidence type="ECO:0000256" key="6">
    <source>
        <dbReference type="RuleBase" id="RU000659"/>
    </source>
</evidence>
<evidence type="ECO:0000256" key="2">
    <source>
        <dbReference type="ARBA" id="ARBA00022491"/>
    </source>
</evidence>
<dbReference type="STRING" id="1797731.A2W70_02700"/>
<dbReference type="PANTHER" id="PTHR36427">
    <property type="entry name" value="54S RIBOSOMAL PROTEIN L1, MITOCHONDRIAL"/>
    <property type="match status" value="1"/>
</dbReference>
<dbReference type="Proteomes" id="UP000177747">
    <property type="component" value="Unassembled WGS sequence"/>
</dbReference>
<dbReference type="Pfam" id="PF00687">
    <property type="entry name" value="Ribosomal_L1"/>
    <property type="match status" value="1"/>
</dbReference>
<feature type="compositionally biased region" description="Low complexity" evidence="7">
    <location>
        <begin position="55"/>
        <end position="73"/>
    </location>
</feature>
<name>A0A1F5HU17_9BACT</name>
<dbReference type="PROSITE" id="PS01199">
    <property type="entry name" value="RIBOSOMAL_L1"/>
    <property type="match status" value="1"/>
</dbReference>
<comment type="similarity">
    <text evidence="1 6">Belongs to the universal ribosomal protein uL1 family.</text>
</comment>
<keyword evidence="4 6" id="KW-0689">Ribosomal protein</keyword>
<reference evidence="8 9" key="1">
    <citation type="journal article" date="2016" name="Nat. Commun.">
        <title>Thousands of microbial genomes shed light on interconnected biogeochemical processes in an aquifer system.</title>
        <authorList>
            <person name="Anantharaman K."/>
            <person name="Brown C.T."/>
            <person name="Hug L.A."/>
            <person name="Sharon I."/>
            <person name="Castelle C.J."/>
            <person name="Probst A.J."/>
            <person name="Thomas B.C."/>
            <person name="Singh A."/>
            <person name="Wilkins M.J."/>
            <person name="Karaoz U."/>
            <person name="Brodie E.L."/>
            <person name="Williams K.H."/>
            <person name="Hubbard S.S."/>
            <person name="Banfield J.F."/>
        </authorList>
    </citation>
    <scope>NUCLEOTIDE SEQUENCE [LARGE SCALE GENOMIC DNA]</scope>
</reference>
<dbReference type="InterPro" id="IPR016095">
    <property type="entry name" value="Ribosomal_uL1_3-a/b-sand"/>
</dbReference>
<dbReference type="GO" id="GO:0005840">
    <property type="term" value="C:ribosome"/>
    <property type="evidence" value="ECO:0007669"/>
    <property type="project" value="UniProtKB-KW"/>
</dbReference>
<dbReference type="Gene3D" id="3.40.50.790">
    <property type="match status" value="1"/>
</dbReference>
<proteinExistence type="inferred from homology"/>
<keyword evidence="2" id="KW-0678">Repressor</keyword>
<dbReference type="PANTHER" id="PTHR36427:SF3">
    <property type="entry name" value="LARGE RIBOSOMAL SUBUNIT PROTEIN UL1M"/>
    <property type="match status" value="1"/>
</dbReference>
<feature type="compositionally biased region" description="Pro residues" evidence="7">
    <location>
        <begin position="74"/>
        <end position="89"/>
    </location>
</feature>
<evidence type="ECO:0000256" key="5">
    <source>
        <dbReference type="ARBA" id="ARBA00023274"/>
    </source>
</evidence>
<dbReference type="AlphaFoldDB" id="A0A1F5HU17"/>
<evidence type="ECO:0000256" key="3">
    <source>
        <dbReference type="ARBA" id="ARBA00022845"/>
    </source>
</evidence>
<evidence type="ECO:0000256" key="1">
    <source>
        <dbReference type="ARBA" id="ARBA00010531"/>
    </source>
</evidence>
<comment type="caution">
    <text evidence="8">The sequence shown here is derived from an EMBL/GenBank/DDBJ whole genome shotgun (WGS) entry which is preliminary data.</text>
</comment>
<dbReference type="InterPro" id="IPR028364">
    <property type="entry name" value="Ribosomal_uL1/biogenesis"/>
</dbReference>
<feature type="region of interest" description="Disordered" evidence="7">
    <location>
        <begin position="1"/>
        <end position="90"/>
    </location>
</feature>